<dbReference type="InterPro" id="IPR001387">
    <property type="entry name" value="Cro/C1-type_HTH"/>
</dbReference>
<gene>
    <name evidence="2" type="ORF">H0264_32230</name>
</gene>
<dbReference type="Pfam" id="PF13560">
    <property type="entry name" value="HTH_31"/>
    <property type="match status" value="1"/>
</dbReference>
<dbReference type="GO" id="GO:0003677">
    <property type="term" value="F:DNA binding"/>
    <property type="evidence" value="ECO:0007669"/>
    <property type="project" value="InterPro"/>
</dbReference>
<dbReference type="Gene3D" id="1.10.260.40">
    <property type="entry name" value="lambda repressor-like DNA-binding domains"/>
    <property type="match status" value="1"/>
</dbReference>
<sequence>MTSGRSNHGSGKSRQLQLGEFLRAQRAKLQPADVGLLPYGEPSRRRTPGLRREEVAELSGVGLTWYTWLEQGRDVAASRQVIDALARTLRLDADQHRHLRFLAGFVEPDNQGPETDRARMQRLVDAVLPNPASVYDAAFDYLAWNSAYVQLRHDPLDTPPARRNLLWMMFTDNDNRARMPRWEFAARAVLSQLRDAMGRRPDDPRLTALVAGLRAESPEFRLWWEEYPVRRFRPATITVEHPSAGAIELELFQSRPVDDPALLLVVQVPATELAAARLSTLLRTAQTR</sequence>
<dbReference type="InterPro" id="IPR041413">
    <property type="entry name" value="MLTR_LBD"/>
</dbReference>
<dbReference type="SUPFAM" id="SSF47413">
    <property type="entry name" value="lambda repressor-like DNA-binding domains"/>
    <property type="match status" value="1"/>
</dbReference>
<protein>
    <submittedName>
        <fullName evidence="2">Helix-turn-helix domain-containing protein</fullName>
    </submittedName>
</protein>
<dbReference type="CDD" id="cd00093">
    <property type="entry name" value="HTH_XRE"/>
    <property type="match status" value="1"/>
</dbReference>
<name>A0A7D6V9Q1_9NOCA</name>
<evidence type="ECO:0000313" key="2">
    <source>
        <dbReference type="EMBL" id="QLY29833.1"/>
    </source>
</evidence>
<proteinExistence type="predicted"/>
<evidence type="ECO:0000259" key="1">
    <source>
        <dbReference type="SMART" id="SM00530"/>
    </source>
</evidence>
<keyword evidence="3" id="KW-1185">Reference proteome</keyword>
<dbReference type="PANTHER" id="PTHR35010">
    <property type="entry name" value="BLL4672 PROTEIN-RELATED"/>
    <property type="match status" value="1"/>
</dbReference>
<dbReference type="SMART" id="SM00530">
    <property type="entry name" value="HTH_XRE"/>
    <property type="match status" value="1"/>
</dbReference>
<reference evidence="2 3" key="1">
    <citation type="submission" date="2020-07" db="EMBL/GenBank/DDBJ databases">
        <authorList>
            <person name="Zhuang K."/>
            <person name="Ran Y."/>
        </authorList>
    </citation>
    <scope>NUCLEOTIDE SEQUENCE [LARGE SCALE GENOMIC DNA]</scope>
    <source>
        <strain evidence="2 3">WCH-YHL-001</strain>
    </source>
</reference>
<dbReference type="RefSeq" id="WP_181581037.1">
    <property type="nucleotide sequence ID" value="NZ_CP059399.1"/>
</dbReference>
<dbReference type="Proteomes" id="UP000515512">
    <property type="component" value="Chromosome"/>
</dbReference>
<dbReference type="EMBL" id="CP059399">
    <property type="protein sequence ID" value="QLY29833.1"/>
    <property type="molecule type" value="Genomic_DNA"/>
</dbReference>
<dbReference type="InterPro" id="IPR010982">
    <property type="entry name" value="Lambda_DNA-bd_dom_sf"/>
</dbReference>
<feature type="domain" description="HTH cro/C1-type" evidence="1">
    <location>
        <begin position="21"/>
        <end position="96"/>
    </location>
</feature>
<dbReference type="Pfam" id="PF17765">
    <property type="entry name" value="MLTR_LBD"/>
    <property type="match status" value="1"/>
</dbReference>
<organism evidence="2 3">
    <name type="scientific">Nocardia huaxiensis</name>
    <dbReference type="NCBI Taxonomy" id="2755382"/>
    <lineage>
        <taxon>Bacteria</taxon>
        <taxon>Bacillati</taxon>
        <taxon>Actinomycetota</taxon>
        <taxon>Actinomycetes</taxon>
        <taxon>Mycobacteriales</taxon>
        <taxon>Nocardiaceae</taxon>
        <taxon>Nocardia</taxon>
    </lineage>
</organism>
<accession>A0A7D6V9Q1</accession>
<dbReference type="AlphaFoldDB" id="A0A7D6V9Q1"/>
<evidence type="ECO:0000313" key="3">
    <source>
        <dbReference type="Proteomes" id="UP000515512"/>
    </source>
</evidence>
<dbReference type="KEGG" id="nhu:H0264_32230"/>
<dbReference type="Gene3D" id="3.30.450.180">
    <property type="match status" value="1"/>
</dbReference>